<feature type="domain" description="Transposase IS66 C-terminal" evidence="2">
    <location>
        <begin position="133"/>
        <end position="174"/>
    </location>
</feature>
<dbReference type="InterPro" id="IPR052344">
    <property type="entry name" value="Transposase-related"/>
</dbReference>
<sequence>MEAIPDNRAKDAPLTNAEIGRDYCNKLFKIEEDLKELPGNERYTKRLELEKPVLDAFWCWLESLNVLNGSSLAKAVNYAKNQKPYMENYLLDGRCSISNNLAENSIRPFAIGRKNWLFADTTKGADASAAIYSIVETAKANNLNVFTYLEYLLMYMPDTDYQGDPEALEDLMPWSENVKSVCGK</sequence>
<organism evidence="3 4">
    <name type="scientific">Alkalibaculum bacchi</name>
    <dbReference type="NCBI Taxonomy" id="645887"/>
    <lineage>
        <taxon>Bacteria</taxon>
        <taxon>Bacillati</taxon>
        <taxon>Bacillota</taxon>
        <taxon>Clostridia</taxon>
        <taxon>Eubacteriales</taxon>
        <taxon>Eubacteriaceae</taxon>
        <taxon>Alkalibaculum</taxon>
    </lineage>
</organism>
<dbReference type="InterPro" id="IPR004291">
    <property type="entry name" value="Transposase_IS66_central"/>
</dbReference>
<name>A0A366IA02_9FIRM</name>
<protein>
    <submittedName>
        <fullName evidence="3">Transposase IS66-like protein</fullName>
    </submittedName>
</protein>
<evidence type="ECO:0000259" key="1">
    <source>
        <dbReference type="Pfam" id="PF03050"/>
    </source>
</evidence>
<dbReference type="Pfam" id="PF03050">
    <property type="entry name" value="DDE_Tnp_IS66"/>
    <property type="match status" value="1"/>
</dbReference>
<evidence type="ECO:0000313" key="3">
    <source>
        <dbReference type="EMBL" id="RBP66771.1"/>
    </source>
</evidence>
<dbReference type="PANTHER" id="PTHR33678:SF1">
    <property type="entry name" value="BLL1576 PROTEIN"/>
    <property type="match status" value="1"/>
</dbReference>
<dbReference type="Proteomes" id="UP000253490">
    <property type="component" value="Unassembled WGS sequence"/>
</dbReference>
<dbReference type="InterPro" id="IPR039552">
    <property type="entry name" value="IS66_C"/>
</dbReference>
<dbReference type="PANTHER" id="PTHR33678">
    <property type="entry name" value="BLL1576 PROTEIN"/>
    <property type="match status" value="1"/>
</dbReference>
<dbReference type="Pfam" id="PF13817">
    <property type="entry name" value="DDE_Tnp_IS66_C"/>
    <property type="match status" value="1"/>
</dbReference>
<accession>A0A366IA02</accession>
<keyword evidence="4" id="KW-1185">Reference proteome</keyword>
<dbReference type="EMBL" id="QNRX01000005">
    <property type="protein sequence ID" value="RBP66771.1"/>
    <property type="molecule type" value="Genomic_DNA"/>
</dbReference>
<feature type="domain" description="Transposase IS66 central" evidence="1">
    <location>
        <begin position="14"/>
        <end position="126"/>
    </location>
</feature>
<comment type="caution">
    <text evidence="3">The sequence shown here is derived from an EMBL/GenBank/DDBJ whole genome shotgun (WGS) entry which is preliminary data.</text>
</comment>
<gene>
    <name evidence="3" type="ORF">DES36_105156</name>
</gene>
<reference evidence="3 4" key="1">
    <citation type="submission" date="2018-06" db="EMBL/GenBank/DDBJ databases">
        <title>Genomic Encyclopedia of Type Strains, Phase IV (KMG-IV): sequencing the most valuable type-strain genomes for metagenomic binning, comparative biology and taxonomic classification.</title>
        <authorList>
            <person name="Goeker M."/>
        </authorList>
    </citation>
    <scope>NUCLEOTIDE SEQUENCE [LARGE SCALE GENOMIC DNA]</scope>
    <source>
        <strain evidence="3 4">DSM 22112</strain>
    </source>
</reference>
<evidence type="ECO:0000259" key="2">
    <source>
        <dbReference type="Pfam" id="PF13817"/>
    </source>
</evidence>
<proteinExistence type="predicted"/>
<evidence type="ECO:0000313" key="4">
    <source>
        <dbReference type="Proteomes" id="UP000253490"/>
    </source>
</evidence>
<dbReference type="AlphaFoldDB" id="A0A366IA02"/>